<name>A0A9R0IU57_SPIOL</name>
<proteinExistence type="inferred from homology"/>
<evidence type="ECO:0000256" key="5">
    <source>
        <dbReference type="SAM" id="SignalP"/>
    </source>
</evidence>
<dbReference type="PANTHER" id="PTHR22835">
    <property type="entry name" value="ZINC FINGER FYVE DOMAIN CONTAINING PROTEIN"/>
    <property type="match status" value="1"/>
</dbReference>
<accession>A0A9R0IU57</accession>
<dbReference type="InterPro" id="IPR035669">
    <property type="entry name" value="SGNH_plant_lipase-like"/>
</dbReference>
<dbReference type="OrthoDB" id="1600564at2759"/>
<keyword evidence="2 5" id="KW-0732">Signal</keyword>
<reference evidence="7" key="2">
    <citation type="submission" date="2025-08" db="UniProtKB">
        <authorList>
            <consortium name="RefSeq"/>
        </authorList>
    </citation>
    <scope>IDENTIFICATION</scope>
    <source>
        <tissue evidence="7">Leaf</tissue>
    </source>
</reference>
<dbReference type="InterPro" id="IPR036514">
    <property type="entry name" value="SGNH_hydro_sf"/>
</dbReference>
<evidence type="ECO:0000256" key="2">
    <source>
        <dbReference type="ARBA" id="ARBA00022729"/>
    </source>
</evidence>
<dbReference type="KEGG" id="soe:110794541"/>
<comment type="similarity">
    <text evidence="1">Belongs to the 'GDSL' lipolytic enzyme family.</text>
</comment>
<dbReference type="AlphaFoldDB" id="A0A9R0IU57"/>
<evidence type="ECO:0000256" key="1">
    <source>
        <dbReference type="ARBA" id="ARBA00008668"/>
    </source>
</evidence>
<keyword evidence="4" id="KW-0325">Glycoprotein</keyword>
<dbReference type="GO" id="GO:0016788">
    <property type="term" value="F:hydrolase activity, acting on ester bonds"/>
    <property type="evidence" value="ECO:0007669"/>
    <property type="project" value="InterPro"/>
</dbReference>
<dbReference type="RefSeq" id="XP_021855212.1">
    <property type="nucleotide sequence ID" value="XM_021999520.2"/>
</dbReference>
<gene>
    <name evidence="7" type="primary">LOC110794541</name>
</gene>
<keyword evidence="6" id="KW-1185">Reference proteome</keyword>
<dbReference type="Proteomes" id="UP000813463">
    <property type="component" value="Chromosome 1"/>
</dbReference>
<reference evidence="6" key="1">
    <citation type="journal article" date="2021" name="Nat. Commun.">
        <title>Genomic analyses provide insights into spinach domestication and the genetic basis of agronomic traits.</title>
        <authorList>
            <person name="Cai X."/>
            <person name="Sun X."/>
            <person name="Xu C."/>
            <person name="Sun H."/>
            <person name="Wang X."/>
            <person name="Ge C."/>
            <person name="Zhang Z."/>
            <person name="Wang Q."/>
            <person name="Fei Z."/>
            <person name="Jiao C."/>
            <person name="Wang Q."/>
        </authorList>
    </citation>
    <scope>NUCLEOTIDE SEQUENCE [LARGE SCALE GENOMIC DNA]</scope>
    <source>
        <strain evidence="6">cv. Varoflay</strain>
    </source>
</reference>
<sequence>MTSKLSFSHYSHIPLPTLITLLLIFLLSSTQSSASVAPPKKGSQPTHRKPFAKVYAFGDSYTDTGNTVSATGPSGFNFVSNLPYGVTYFHHPTNRYSDGRLVIDFVTQTLSLPFLPAYRSGGGFSNGVNFAVAGSTAIEHRFFVKNNLTFDITPESLGTQLSWFNKYLEKQGGCSGNDPVRCVALFNDALIWVGEIGANDYAYSAETGVSKSLIQNLAITRISNFLEAILKKGAKHVVVQGLPPTGCLTLAMYLAPTNDRDDLGCVRSSNNQSYTHNTLLQAKIHNLRKKFPQSNIIYADYYNAYRDIMKSSSKYGFKEAFKVCCGSGEPPYNYGFFSVCGSATAKSCPNPSQYINWDGVHLTEAMNKAVSGLLLQGGYSHPSFLDLLNKKGHV</sequence>
<feature type="signal peptide" evidence="5">
    <location>
        <begin position="1"/>
        <end position="34"/>
    </location>
</feature>
<dbReference type="CDD" id="cd01837">
    <property type="entry name" value="SGNH_plant_lipase_like"/>
    <property type="match status" value="1"/>
</dbReference>
<dbReference type="Gene3D" id="3.40.50.1110">
    <property type="entry name" value="SGNH hydrolase"/>
    <property type="match status" value="1"/>
</dbReference>
<evidence type="ECO:0000256" key="4">
    <source>
        <dbReference type="ARBA" id="ARBA00023180"/>
    </source>
</evidence>
<evidence type="ECO:0000256" key="3">
    <source>
        <dbReference type="ARBA" id="ARBA00022801"/>
    </source>
</evidence>
<dbReference type="GeneID" id="110794541"/>
<dbReference type="Pfam" id="PF00657">
    <property type="entry name" value="Lipase_GDSL"/>
    <property type="match status" value="1"/>
</dbReference>
<dbReference type="InterPro" id="IPR001087">
    <property type="entry name" value="GDSL"/>
</dbReference>
<dbReference type="PANTHER" id="PTHR22835:SF557">
    <property type="entry name" value="LIPASE_HYDROLASE FAMILY PROTEIN, PUTATIVE, EXPRESSED-RELATED"/>
    <property type="match status" value="1"/>
</dbReference>
<dbReference type="SUPFAM" id="SSF52266">
    <property type="entry name" value="SGNH hydrolase"/>
    <property type="match status" value="1"/>
</dbReference>
<evidence type="ECO:0000313" key="6">
    <source>
        <dbReference type="Proteomes" id="UP000813463"/>
    </source>
</evidence>
<keyword evidence="3" id="KW-0378">Hydrolase</keyword>
<organism evidence="6 7">
    <name type="scientific">Spinacia oleracea</name>
    <name type="common">Spinach</name>
    <dbReference type="NCBI Taxonomy" id="3562"/>
    <lineage>
        <taxon>Eukaryota</taxon>
        <taxon>Viridiplantae</taxon>
        <taxon>Streptophyta</taxon>
        <taxon>Embryophyta</taxon>
        <taxon>Tracheophyta</taxon>
        <taxon>Spermatophyta</taxon>
        <taxon>Magnoliopsida</taxon>
        <taxon>eudicotyledons</taxon>
        <taxon>Gunneridae</taxon>
        <taxon>Pentapetalae</taxon>
        <taxon>Caryophyllales</taxon>
        <taxon>Chenopodiaceae</taxon>
        <taxon>Chenopodioideae</taxon>
        <taxon>Anserineae</taxon>
        <taxon>Spinacia</taxon>
    </lineage>
</organism>
<evidence type="ECO:0000313" key="7">
    <source>
        <dbReference type="RefSeq" id="XP_021855212.1"/>
    </source>
</evidence>
<protein>
    <submittedName>
        <fullName evidence="7">GDSL esterase/lipase At3g48460</fullName>
    </submittedName>
</protein>
<feature type="chain" id="PRO_5040305081" evidence="5">
    <location>
        <begin position="35"/>
        <end position="394"/>
    </location>
</feature>